<gene>
    <name evidence="2" type="ORF">OG308_24865</name>
</gene>
<dbReference type="PANTHER" id="PTHR42923:SF17">
    <property type="entry name" value="AMINE OXIDASE DOMAIN-CONTAINING PROTEIN"/>
    <property type="match status" value="1"/>
</dbReference>
<evidence type="ECO:0000259" key="1">
    <source>
        <dbReference type="Pfam" id="PF01593"/>
    </source>
</evidence>
<name>A0ABZ1N3N3_9NOCA</name>
<dbReference type="Pfam" id="PF01593">
    <property type="entry name" value="Amino_oxidase"/>
    <property type="match status" value="1"/>
</dbReference>
<protein>
    <submittedName>
        <fullName evidence="2">FAD-dependent oxidoreductase</fullName>
    </submittedName>
</protein>
<dbReference type="InterPro" id="IPR036188">
    <property type="entry name" value="FAD/NAD-bd_sf"/>
</dbReference>
<evidence type="ECO:0000313" key="2">
    <source>
        <dbReference type="EMBL" id="WTY34531.1"/>
    </source>
</evidence>
<keyword evidence="3" id="KW-1185">Reference proteome</keyword>
<dbReference type="InterPro" id="IPR050464">
    <property type="entry name" value="Zeta_carotene_desat/Oxidored"/>
</dbReference>
<evidence type="ECO:0000313" key="3">
    <source>
        <dbReference type="Proteomes" id="UP001621418"/>
    </source>
</evidence>
<feature type="domain" description="Amine oxidase" evidence="1">
    <location>
        <begin position="15"/>
        <end position="424"/>
    </location>
</feature>
<accession>A0ABZ1N3N3</accession>
<dbReference type="InterPro" id="IPR002937">
    <property type="entry name" value="Amino_oxidase"/>
</dbReference>
<dbReference type="SUPFAM" id="SSF51905">
    <property type="entry name" value="FAD/NAD(P)-binding domain"/>
    <property type="match status" value="1"/>
</dbReference>
<reference evidence="2 3" key="1">
    <citation type="submission" date="2022-10" db="EMBL/GenBank/DDBJ databases">
        <title>The complete genomes of actinobacterial strains from the NBC collection.</title>
        <authorList>
            <person name="Joergensen T.S."/>
            <person name="Alvarez Arevalo M."/>
            <person name="Sterndorff E.B."/>
            <person name="Faurdal D."/>
            <person name="Vuksanovic O."/>
            <person name="Mourched A.-S."/>
            <person name="Charusanti P."/>
            <person name="Shaw S."/>
            <person name="Blin K."/>
            <person name="Weber T."/>
        </authorList>
    </citation>
    <scope>NUCLEOTIDE SEQUENCE [LARGE SCALE GENOMIC DNA]</scope>
    <source>
        <strain evidence="2 3">NBC_01413</strain>
    </source>
</reference>
<dbReference type="Gene3D" id="3.50.50.60">
    <property type="entry name" value="FAD/NAD(P)-binding domain"/>
    <property type="match status" value="1"/>
</dbReference>
<dbReference type="Proteomes" id="UP001621418">
    <property type="component" value="Chromosome"/>
</dbReference>
<dbReference type="EMBL" id="CP109527">
    <property type="protein sequence ID" value="WTY34531.1"/>
    <property type="molecule type" value="Genomic_DNA"/>
</dbReference>
<organism evidence="2 3">
    <name type="scientific">Nocardia salmonicida</name>
    <dbReference type="NCBI Taxonomy" id="53431"/>
    <lineage>
        <taxon>Bacteria</taxon>
        <taxon>Bacillati</taxon>
        <taxon>Actinomycetota</taxon>
        <taxon>Actinomycetes</taxon>
        <taxon>Mycobacteriales</taxon>
        <taxon>Nocardiaceae</taxon>
        <taxon>Nocardia</taxon>
    </lineage>
</organism>
<dbReference type="RefSeq" id="WP_405146926.1">
    <property type="nucleotide sequence ID" value="NZ_CP109527.1"/>
</dbReference>
<proteinExistence type="predicted"/>
<dbReference type="PANTHER" id="PTHR42923">
    <property type="entry name" value="PROTOPORPHYRINOGEN OXIDASE"/>
    <property type="match status" value="1"/>
</dbReference>
<sequence length="443" mass="48672">MTGDRRRVAVIGSGVAGLTAAWVLARTCEVVLYEADARLGGHAHTHRVNSRADGTGEWLGVDSGFIVHNDRTYPTLQRLFGELGVRTQDSDMSMSIRCDGCGLEYAGAKGLRGIFPEPRSLTRGSYLRMLGEITRFHRLARAELDIDHGDDLRTVGEFLRAGAFSDYFTAHFLVPLVAAVWSCPPDLALRYPARYLFTFLDHHGMLTVFGSPTWRTVTGGSATYVRAVAEGVQEVRTAVPVRAVHRAAGSVEVRDDADRVDHFDAAVIATHPGQALRLLDRPTAAESDILAALTYSTNHTVLHTDESVLPRRTAARASWNYRLPHCDSSPDRVLVSYDLTRLHRLPATVDRRFLVTLGDDGRVAPDAVVATMTYEHPQYTPRSMAARRRLSEIGDQTVAFAGAYHGWGFHEDGALSGLRAAERIGGLWQPRPAVAPAVKQEVR</sequence>